<evidence type="ECO:0000256" key="14">
    <source>
        <dbReference type="ARBA" id="ARBA00049067"/>
    </source>
</evidence>
<reference evidence="17 18" key="1">
    <citation type="submission" date="2024-09" db="EMBL/GenBank/DDBJ databases">
        <authorList>
            <person name="Lee S.D."/>
        </authorList>
    </citation>
    <scope>NUCLEOTIDE SEQUENCE [LARGE SCALE GENOMIC DNA]</scope>
    <source>
        <strain evidence="17 18">N8-3</strain>
    </source>
</reference>
<keyword evidence="6" id="KW-0321">Glycogen metabolism</keyword>
<protein>
    <recommendedName>
        <fullName evidence="5">Maltokinase</fullName>
        <ecNumber evidence="4">2.7.1.175</ecNumber>
    </recommendedName>
    <alternativeName>
        <fullName evidence="13">Maltose-1-phosphate synthase</fullName>
    </alternativeName>
</protein>
<proteinExistence type="inferred from homology"/>
<comment type="catalytic activity">
    <reaction evidence="14">
        <text>D-maltose + ATP = alpha-maltose 1-phosphate + ADP + H(+)</text>
        <dbReference type="Rhea" id="RHEA:31915"/>
        <dbReference type="ChEBI" id="CHEBI:15378"/>
        <dbReference type="ChEBI" id="CHEBI:17306"/>
        <dbReference type="ChEBI" id="CHEBI:30616"/>
        <dbReference type="ChEBI" id="CHEBI:63576"/>
        <dbReference type="ChEBI" id="CHEBI:456216"/>
        <dbReference type="EC" id="2.7.1.175"/>
    </reaction>
</comment>
<name>A0ABV6VRD6_9ACTN</name>
<evidence type="ECO:0000313" key="18">
    <source>
        <dbReference type="Proteomes" id="UP001592531"/>
    </source>
</evidence>
<evidence type="ECO:0000256" key="13">
    <source>
        <dbReference type="ARBA" id="ARBA00031251"/>
    </source>
</evidence>
<dbReference type="InterPro" id="IPR011009">
    <property type="entry name" value="Kinase-like_dom_sf"/>
</dbReference>
<evidence type="ECO:0000256" key="3">
    <source>
        <dbReference type="ARBA" id="ARBA00011245"/>
    </source>
</evidence>
<evidence type="ECO:0000259" key="16">
    <source>
        <dbReference type="Pfam" id="PF18085"/>
    </source>
</evidence>
<comment type="caution">
    <text evidence="17">The sequence shown here is derived from an EMBL/GenBank/DDBJ whole genome shotgun (WGS) entry which is preliminary data.</text>
</comment>
<evidence type="ECO:0000256" key="12">
    <source>
        <dbReference type="ARBA" id="ARBA00023277"/>
    </source>
</evidence>
<sequence>MSTAATAEATGTVGCACLAAANGEAAQADRLLRPLLPALTPWLVGRRWFTHEHGCMTELAPVTGSVLRQDGDEGDAAVLVHLLVEARYPAAAARRYQLLLGLRQTLPPVLGPAAVGAALGDPWDGWQLYEATADPELMSLLLDRTAAGESTRSLLLSTTSAQPLPSGLAPRALAVEQSNSTVVYGDRLLLKVFRQPEPGPHPETEVLSALTRLGSTRTPHLAGWLHTPGTGRGSTVLGILEDFLPADGDGWELAVRQAVDCLSDDRRGASVIEGFTHDSHTLGRAVAEVHRALADAFPTVRLKAQQIIDTVADMDRRLAAATAAVPAMEAYGSRISAVYDDFAQAALQGRGLDGQRVHGDLHLGQVLRGRDGWKVIDFEGEPARPIGERGLPQSPLRDVAGMLRSFDYAAQHALFELRSPGAEAKGADAVAERLRQERRARAWTVRNRRAFCDGYAEAGDTDPRVHPIAMRAFETDKAVYEALYEAAHRPAWLPVPMAAIRRTVGSREASTAVPARGGHRSAGGTAGPAAEAPGR</sequence>
<dbReference type="SUPFAM" id="SSF56112">
    <property type="entry name" value="Protein kinase-like (PK-like)"/>
    <property type="match status" value="1"/>
</dbReference>
<keyword evidence="8" id="KW-0547">Nucleotide-binding</keyword>
<feature type="domain" description="Maltokinase N-terminal cap" evidence="16">
    <location>
        <begin position="42"/>
        <end position="134"/>
    </location>
</feature>
<dbReference type="EMBL" id="JBHFAB010000003">
    <property type="protein sequence ID" value="MFC1416113.1"/>
    <property type="molecule type" value="Genomic_DNA"/>
</dbReference>
<keyword evidence="12" id="KW-0119">Carbohydrate metabolism</keyword>
<feature type="region of interest" description="Disordered" evidence="15">
    <location>
        <begin position="508"/>
        <end position="535"/>
    </location>
</feature>
<evidence type="ECO:0000256" key="9">
    <source>
        <dbReference type="ARBA" id="ARBA00022777"/>
    </source>
</evidence>
<dbReference type="Proteomes" id="UP001592531">
    <property type="component" value="Unassembled WGS sequence"/>
</dbReference>
<comment type="pathway">
    <text evidence="1">Glycan biosynthesis; glycogen biosynthesis.</text>
</comment>
<dbReference type="InterPro" id="IPR040999">
    <property type="entry name" value="Mak_N_cap"/>
</dbReference>
<dbReference type="Pfam" id="PF18085">
    <property type="entry name" value="Mak_N_cap"/>
    <property type="match status" value="1"/>
</dbReference>
<dbReference type="RefSeq" id="WP_380533018.1">
    <property type="nucleotide sequence ID" value="NZ_JBHFAB010000003.1"/>
</dbReference>
<evidence type="ECO:0000256" key="6">
    <source>
        <dbReference type="ARBA" id="ARBA00022600"/>
    </source>
</evidence>
<dbReference type="Gene3D" id="3.90.1200.10">
    <property type="match status" value="1"/>
</dbReference>
<evidence type="ECO:0000256" key="10">
    <source>
        <dbReference type="ARBA" id="ARBA00022840"/>
    </source>
</evidence>
<evidence type="ECO:0000256" key="11">
    <source>
        <dbReference type="ARBA" id="ARBA00023056"/>
    </source>
</evidence>
<organism evidence="17 18">
    <name type="scientific">Streptacidiphilus cavernicola</name>
    <dbReference type="NCBI Taxonomy" id="3342716"/>
    <lineage>
        <taxon>Bacteria</taxon>
        <taxon>Bacillati</taxon>
        <taxon>Actinomycetota</taxon>
        <taxon>Actinomycetes</taxon>
        <taxon>Kitasatosporales</taxon>
        <taxon>Streptomycetaceae</taxon>
        <taxon>Streptacidiphilus</taxon>
    </lineage>
</organism>
<comment type="subunit">
    <text evidence="3">Monomer.</text>
</comment>
<evidence type="ECO:0000256" key="7">
    <source>
        <dbReference type="ARBA" id="ARBA00022679"/>
    </source>
</evidence>
<keyword evidence="18" id="KW-1185">Reference proteome</keyword>
<evidence type="ECO:0000313" key="17">
    <source>
        <dbReference type="EMBL" id="MFC1416113.1"/>
    </source>
</evidence>
<evidence type="ECO:0000256" key="2">
    <source>
        <dbReference type="ARBA" id="ARBA00006219"/>
    </source>
</evidence>
<comment type="similarity">
    <text evidence="2">Belongs to the aminoglycoside phosphotransferase family.</text>
</comment>
<keyword evidence="7" id="KW-0808">Transferase</keyword>
<evidence type="ECO:0000256" key="5">
    <source>
        <dbReference type="ARBA" id="ARBA00013882"/>
    </source>
</evidence>
<gene>
    <name evidence="17" type="ORF">ACEZDE_05600</name>
</gene>
<evidence type="ECO:0000256" key="15">
    <source>
        <dbReference type="SAM" id="MobiDB-lite"/>
    </source>
</evidence>
<dbReference type="EC" id="2.7.1.175" evidence="4"/>
<evidence type="ECO:0000256" key="8">
    <source>
        <dbReference type="ARBA" id="ARBA00022741"/>
    </source>
</evidence>
<keyword evidence="11" id="KW-0320">Glycogen biosynthesis</keyword>
<keyword evidence="10" id="KW-0067">ATP-binding</keyword>
<accession>A0ABV6VRD6</accession>
<keyword evidence="9" id="KW-0418">Kinase</keyword>
<evidence type="ECO:0000256" key="4">
    <source>
        <dbReference type="ARBA" id="ARBA00011962"/>
    </source>
</evidence>
<evidence type="ECO:0000256" key="1">
    <source>
        <dbReference type="ARBA" id="ARBA00004964"/>
    </source>
</evidence>